<evidence type="ECO:0000256" key="1">
    <source>
        <dbReference type="SAM" id="MobiDB-lite"/>
    </source>
</evidence>
<evidence type="ECO:0000313" key="2">
    <source>
        <dbReference type="EMBL" id="EFN89023.1"/>
    </source>
</evidence>
<sequence>MKNTQHLAEIMTDSRRQIRSGWKEYSKFLRWKKKDYVRHELDAVTSSGVSSTVRALEVEVVQVEVEVEVEVVVVVGVVVVVQEKGGKEQGAGTAYDTVLLKRTANEGPPPRRYEYLYEYLYLPQLPRERSNVRRQQRNPLAMALVVKPQLPPSEPPLIISSWQLRVHLVSPVLAEPIRGAESRVLSPVNPLSVSPLLPPNPWTIDSGPGSAGGGGGSGGGGGGGGGGGVGSGIPRAGARSVVAPHRAVGHLAIVIKIPDKMWLVLSAEGFSSDFPGMQQQHTVAWDRSWPPRGHDDTAIRCYEGTLVRAEGYDVGFSENRAALAASPRSSTRSVEVSAWSSKARVVIGEHCATCLRCHRLDHDRSDVLTVSRTEPIYSSRILQIEYCDKQILNNPIEIVSLRMPSQFLRHAANNITPKATADVPVDAPESSASGTSGRFTCGRIDISPKEK</sequence>
<dbReference type="AlphaFoldDB" id="E2B5L1"/>
<feature type="compositionally biased region" description="Gly residues" evidence="1">
    <location>
        <begin position="209"/>
        <end position="231"/>
    </location>
</feature>
<feature type="region of interest" description="Disordered" evidence="1">
    <location>
        <begin position="199"/>
        <end position="231"/>
    </location>
</feature>
<dbReference type="InParanoid" id="E2B5L1"/>
<evidence type="ECO:0000313" key="3">
    <source>
        <dbReference type="Proteomes" id="UP000008237"/>
    </source>
</evidence>
<protein>
    <submittedName>
        <fullName evidence="2">Uncharacterized protein</fullName>
    </submittedName>
</protein>
<feature type="region of interest" description="Disordered" evidence="1">
    <location>
        <begin position="421"/>
        <end position="451"/>
    </location>
</feature>
<dbReference type="EMBL" id="GL445852">
    <property type="protein sequence ID" value="EFN89023.1"/>
    <property type="molecule type" value="Genomic_DNA"/>
</dbReference>
<organism evidence="3">
    <name type="scientific">Harpegnathos saltator</name>
    <name type="common">Jerdon's jumping ant</name>
    <dbReference type="NCBI Taxonomy" id="610380"/>
    <lineage>
        <taxon>Eukaryota</taxon>
        <taxon>Metazoa</taxon>
        <taxon>Ecdysozoa</taxon>
        <taxon>Arthropoda</taxon>
        <taxon>Hexapoda</taxon>
        <taxon>Insecta</taxon>
        <taxon>Pterygota</taxon>
        <taxon>Neoptera</taxon>
        <taxon>Endopterygota</taxon>
        <taxon>Hymenoptera</taxon>
        <taxon>Apocrita</taxon>
        <taxon>Aculeata</taxon>
        <taxon>Formicoidea</taxon>
        <taxon>Formicidae</taxon>
        <taxon>Ponerinae</taxon>
        <taxon>Ponerini</taxon>
        <taxon>Harpegnathos</taxon>
    </lineage>
</organism>
<keyword evidence="3" id="KW-1185">Reference proteome</keyword>
<dbReference type="Proteomes" id="UP000008237">
    <property type="component" value="Unassembled WGS sequence"/>
</dbReference>
<proteinExistence type="predicted"/>
<name>E2B5L1_HARSA</name>
<gene>
    <name evidence="2" type="ORF">EAI_09122</name>
</gene>
<reference evidence="2 3" key="1">
    <citation type="journal article" date="2010" name="Science">
        <title>Genomic comparison of the ants Camponotus floridanus and Harpegnathos saltator.</title>
        <authorList>
            <person name="Bonasio R."/>
            <person name="Zhang G."/>
            <person name="Ye C."/>
            <person name="Mutti N.S."/>
            <person name="Fang X."/>
            <person name="Qin N."/>
            <person name="Donahue G."/>
            <person name="Yang P."/>
            <person name="Li Q."/>
            <person name="Li C."/>
            <person name="Zhang P."/>
            <person name="Huang Z."/>
            <person name="Berger S.L."/>
            <person name="Reinberg D."/>
            <person name="Wang J."/>
            <person name="Liebig J."/>
        </authorList>
    </citation>
    <scope>NUCLEOTIDE SEQUENCE [LARGE SCALE GENOMIC DNA]</scope>
    <source>
        <strain evidence="2 3">R22 G/1</strain>
    </source>
</reference>
<accession>E2B5L1</accession>